<dbReference type="PRINTS" id="PR00073">
    <property type="entry name" value="COPRGNOXDASE"/>
</dbReference>
<comment type="similarity">
    <text evidence="2">Belongs to the aerobic coproporphyrinogen-III oxidase family.</text>
</comment>
<dbReference type="InterPro" id="IPR036406">
    <property type="entry name" value="Coprogen_oxidase_aer_sf"/>
</dbReference>
<dbReference type="GO" id="GO:0006782">
    <property type="term" value="P:protoporphyrinogen IX biosynthetic process"/>
    <property type="evidence" value="ECO:0007669"/>
    <property type="project" value="UniProtKB-UniPathway"/>
</dbReference>
<dbReference type="SUPFAM" id="SSF102886">
    <property type="entry name" value="Coproporphyrinogen III oxidase"/>
    <property type="match status" value="1"/>
</dbReference>
<feature type="region of interest" description="Disordered" evidence="7">
    <location>
        <begin position="1"/>
        <end position="21"/>
    </location>
</feature>
<evidence type="ECO:0000256" key="7">
    <source>
        <dbReference type="SAM" id="MobiDB-lite"/>
    </source>
</evidence>
<sequence>MGQKHRSSFSTLKMPAPQDPQHLPIRQQMESLIRRKQAEITKGLETLDNVKFRADSWTRGNDGGGGTSMVIANGDTFEKGGVNVSVVYGQLSPAAVSAMKHDHKNLELCEDPSTGLPSADGVKFFACGLSMVIHPNNPHAPTTHLNYRYFETWNPDGTPQAWWFGGGADLTPSYLYEEDAVLFHQNHKNALDKHDKDLYPRFKKWCDEYFLIAHRGETRGIGGIFFDDLDDRDPQEILKIVEDCFDAFLPSYLPIIAKRKDMPFTPEQKKWQAIRRGRYVEFNLIYDRGTQFGLRTPGSRVESILMSLPEYASWLYDHHPEPGSEEEKLIKVTTKPREWVK</sequence>
<dbReference type="GO" id="GO:0004109">
    <property type="term" value="F:coproporphyrinogen oxidase activity"/>
    <property type="evidence" value="ECO:0007669"/>
    <property type="project" value="UniProtKB-EC"/>
</dbReference>
<dbReference type="InterPro" id="IPR018375">
    <property type="entry name" value="Coprogen_oxidase_CS"/>
</dbReference>
<dbReference type="EMBL" id="CP058604">
    <property type="protein sequence ID" value="QLG70415.1"/>
    <property type="molecule type" value="Genomic_DNA"/>
</dbReference>
<dbReference type="PANTHER" id="PTHR10755:SF0">
    <property type="entry name" value="OXYGEN-DEPENDENT COPROPORPHYRINOGEN-III OXIDASE, MITOCHONDRIAL"/>
    <property type="match status" value="1"/>
</dbReference>
<protein>
    <recommendedName>
        <fullName evidence="4">coproporphyrinogen oxidase</fullName>
        <ecNumber evidence="4">1.3.3.3</ecNumber>
    </recommendedName>
</protein>
<evidence type="ECO:0000256" key="4">
    <source>
        <dbReference type="ARBA" id="ARBA00012869"/>
    </source>
</evidence>
<evidence type="ECO:0000256" key="3">
    <source>
        <dbReference type="ARBA" id="ARBA00011738"/>
    </source>
</evidence>
<comment type="pathway">
    <text evidence="1">Porphyrin-containing compound metabolism; protoporphyrin-IX biosynthesis; protoporphyrinogen-IX from coproporphyrinogen-III (O2 route): step 1/1.</text>
</comment>
<dbReference type="EC" id="1.3.3.3" evidence="4"/>
<dbReference type="InterPro" id="IPR001260">
    <property type="entry name" value="Coprogen_oxidase_aer"/>
</dbReference>
<dbReference type="FunFam" id="3.40.1500.10:FF:000006">
    <property type="entry name" value="Coproporphyrinogen III oxidase"/>
    <property type="match status" value="1"/>
</dbReference>
<dbReference type="NCBIfam" id="NF003727">
    <property type="entry name" value="PRK05330.1"/>
    <property type="match status" value="1"/>
</dbReference>
<dbReference type="PANTHER" id="PTHR10755">
    <property type="entry name" value="COPROPORPHYRINOGEN III OXIDASE, MITOCHONDRIAL"/>
    <property type="match status" value="1"/>
</dbReference>
<proteinExistence type="inferred from homology"/>
<dbReference type="AlphaFoldDB" id="A0A7H9AVU3"/>
<organism evidence="8 9">
    <name type="scientific">Zygotorulaspora mrakii</name>
    <name type="common">Zygosaccharomyces mrakii</name>
    <dbReference type="NCBI Taxonomy" id="42260"/>
    <lineage>
        <taxon>Eukaryota</taxon>
        <taxon>Fungi</taxon>
        <taxon>Dikarya</taxon>
        <taxon>Ascomycota</taxon>
        <taxon>Saccharomycotina</taxon>
        <taxon>Saccharomycetes</taxon>
        <taxon>Saccharomycetales</taxon>
        <taxon>Saccharomycetaceae</taxon>
        <taxon>Zygotorulaspora</taxon>
    </lineage>
</organism>
<dbReference type="PROSITE" id="PS01021">
    <property type="entry name" value="COPROGEN_OXIDASE"/>
    <property type="match status" value="1"/>
</dbReference>
<dbReference type="Proteomes" id="UP000509704">
    <property type="component" value="Chromosome 1"/>
</dbReference>
<gene>
    <name evidence="8" type="ORF">HG535_0A03540</name>
</gene>
<evidence type="ECO:0000313" key="9">
    <source>
        <dbReference type="Proteomes" id="UP000509704"/>
    </source>
</evidence>
<dbReference type="Pfam" id="PF01218">
    <property type="entry name" value="Coprogen_oxidas"/>
    <property type="match status" value="1"/>
</dbReference>
<evidence type="ECO:0000256" key="6">
    <source>
        <dbReference type="ARBA" id="ARBA00023244"/>
    </source>
</evidence>
<dbReference type="OrthoDB" id="15318at2759"/>
<dbReference type="PIRSF" id="PIRSF000166">
    <property type="entry name" value="Coproporphyri_ox"/>
    <property type="match status" value="1"/>
</dbReference>
<dbReference type="GO" id="GO:0005737">
    <property type="term" value="C:cytoplasm"/>
    <property type="evidence" value="ECO:0007669"/>
    <property type="project" value="TreeGrafter"/>
</dbReference>
<dbReference type="Gene3D" id="3.40.1500.10">
    <property type="entry name" value="Coproporphyrinogen III oxidase, aerobic"/>
    <property type="match status" value="1"/>
</dbReference>
<dbReference type="KEGG" id="zmk:HG535_0A03540"/>
<keyword evidence="6" id="KW-0627">Porphyrin biosynthesis</keyword>
<keyword evidence="5" id="KW-0560">Oxidoreductase</keyword>
<accession>A0A7H9AVU3</accession>
<dbReference type="GeneID" id="59234051"/>
<dbReference type="UniPathway" id="UPA00251">
    <property type="reaction ID" value="UER00322"/>
</dbReference>
<dbReference type="RefSeq" id="XP_037142143.1">
    <property type="nucleotide sequence ID" value="XM_037286248.1"/>
</dbReference>
<evidence type="ECO:0000313" key="8">
    <source>
        <dbReference type="EMBL" id="QLG70415.1"/>
    </source>
</evidence>
<evidence type="ECO:0000256" key="2">
    <source>
        <dbReference type="ARBA" id="ARBA00010644"/>
    </source>
</evidence>
<name>A0A7H9AVU3_ZYGMR</name>
<reference evidence="8 9" key="1">
    <citation type="submission" date="2020-07" db="EMBL/GenBank/DDBJ databases">
        <title>The yeast mating-type switching endonuclease HO is a domesticated member of an unorthodox homing genetic element family.</title>
        <authorList>
            <person name="Coughlan A.Y."/>
            <person name="Lombardi L."/>
            <person name="Braun-Galleani S."/>
            <person name="Martos A.R."/>
            <person name="Galeote V."/>
            <person name="Bigey F."/>
            <person name="Dequin S."/>
            <person name="Byrne K.P."/>
            <person name="Wolfe K.H."/>
        </authorList>
    </citation>
    <scope>NUCLEOTIDE SEQUENCE [LARGE SCALE GENOMIC DNA]</scope>
    <source>
        <strain evidence="8 9">NRRL Y-6702</strain>
    </source>
</reference>
<keyword evidence="9" id="KW-1185">Reference proteome</keyword>
<evidence type="ECO:0000256" key="1">
    <source>
        <dbReference type="ARBA" id="ARBA00005168"/>
    </source>
</evidence>
<evidence type="ECO:0000256" key="5">
    <source>
        <dbReference type="ARBA" id="ARBA00023002"/>
    </source>
</evidence>
<comment type="subunit">
    <text evidence="3">Homodimer.</text>
</comment>